<evidence type="ECO:0000313" key="6">
    <source>
        <dbReference type="Proteomes" id="UP000199341"/>
    </source>
</evidence>
<reference evidence="5 6" key="1">
    <citation type="submission" date="2016-10" db="EMBL/GenBank/DDBJ databases">
        <authorList>
            <person name="de Groot N.N."/>
        </authorList>
    </citation>
    <scope>NUCLEOTIDE SEQUENCE [LARGE SCALE GENOMIC DNA]</scope>
    <source>
        <strain evidence="5 6">CGMCC 4.2022</strain>
    </source>
</reference>
<dbReference type="Proteomes" id="UP000199341">
    <property type="component" value="Unassembled WGS sequence"/>
</dbReference>
<gene>
    <name evidence="5" type="ORF">SAMN05216259_110230</name>
</gene>
<feature type="region of interest" description="Disordered" evidence="2">
    <location>
        <begin position="36"/>
        <end position="75"/>
    </location>
</feature>
<keyword evidence="6" id="KW-1185">Reference proteome</keyword>
<dbReference type="RefSeq" id="WP_176930398.1">
    <property type="nucleotide sequence ID" value="NZ_FNIE01000010.1"/>
</dbReference>
<feature type="transmembrane region" description="Helical" evidence="3">
    <location>
        <begin position="278"/>
        <end position="300"/>
    </location>
</feature>
<evidence type="ECO:0000256" key="3">
    <source>
        <dbReference type="SAM" id="Phobius"/>
    </source>
</evidence>
<evidence type="ECO:0000256" key="2">
    <source>
        <dbReference type="SAM" id="MobiDB-lite"/>
    </source>
</evidence>
<sequence>MRITAVTRARRARARGALVGGVVAVLVGAAAVAGCSSSGGSTSDSAKAGGPAVARVTQAPSGAGGDTAGPTASAGTTSAAKVQASYLERSAVLSVQTPHVTEQLGKARAYVEAAGGYAGDENTQVDAHGHASSSIQLKVPTARYDDLLTRLSGLGTLLDRQVKVADVTGQVVDVASRISSQQASVARVRALMDRAASLHDVVTLEGELSTREASLESLEAQRDSLRSRTDLATITLRLSEPPVAPAPTRHHARRGFWGAVGHAFASGWHGFYVTLRGIFVGVSAAAPFLAVAAVPAVLGYRIRRRRA</sequence>
<dbReference type="PROSITE" id="PS51257">
    <property type="entry name" value="PROKAR_LIPOPROTEIN"/>
    <property type="match status" value="1"/>
</dbReference>
<keyword evidence="3" id="KW-0472">Membrane</keyword>
<keyword evidence="3" id="KW-0812">Transmembrane</keyword>
<proteinExistence type="predicted"/>
<feature type="domain" description="DUF4349" evidence="4">
    <location>
        <begin position="88"/>
        <end position="298"/>
    </location>
</feature>
<dbReference type="EMBL" id="FNIE01000010">
    <property type="protein sequence ID" value="SDO54637.1"/>
    <property type="molecule type" value="Genomic_DNA"/>
</dbReference>
<evidence type="ECO:0000259" key="4">
    <source>
        <dbReference type="Pfam" id="PF14257"/>
    </source>
</evidence>
<evidence type="ECO:0000313" key="5">
    <source>
        <dbReference type="EMBL" id="SDO54637.1"/>
    </source>
</evidence>
<keyword evidence="3" id="KW-1133">Transmembrane helix</keyword>
<evidence type="ECO:0000256" key="1">
    <source>
        <dbReference type="SAM" id="Coils"/>
    </source>
</evidence>
<organism evidence="5 6">
    <name type="scientific">Actinacidiphila guanduensis</name>
    <dbReference type="NCBI Taxonomy" id="310781"/>
    <lineage>
        <taxon>Bacteria</taxon>
        <taxon>Bacillati</taxon>
        <taxon>Actinomycetota</taxon>
        <taxon>Actinomycetes</taxon>
        <taxon>Kitasatosporales</taxon>
        <taxon>Streptomycetaceae</taxon>
        <taxon>Actinacidiphila</taxon>
    </lineage>
</organism>
<feature type="compositionally biased region" description="Low complexity" evidence="2">
    <location>
        <begin position="36"/>
        <end position="50"/>
    </location>
</feature>
<dbReference type="STRING" id="310781.SAMN05216259_110230"/>
<dbReference type="InterPro" id="IPR025645">
    <property type="entry name" value="DUF4349"/>
</dbReference>
<dbReference type="Pfam" id="PF14257">
    <property type="entry name" value="DUF4349"/>
    <property type="match status" value="1"/>
</dbReference>
<keyword evidence="1" id="KW-0175">Coiled coil</keyword>
<accession>A0A1H0KFC7</accession>
<name>A0A1H0KFC7_9ACTN</name>
<protein>
    <recommendedName>
        <fullName evidence="4">DUF4349 domain-containing protein</fullName>
    </recommendedName>
</protein>
<feature type="coiled-coil region" evidence="1">
    <location>
        <begin position="201"/>
        <end position="228"/>
    </location>
</feature>
<dbReference type="AlphaFoldDB" id="A0A1H0KFC7"/>